<evidence type="ECO:0000256" key="2">
    <source>
        <dbReference type="ARBA" id="ARBA00022692"/>
    </source>
</evidence>
<keyword evidence="4 5" id="KW-0472">Membrane</keyword>
<keyword evidence="7" id="KW-1185">Reference proteome</keyword>
<dbReference type="Proteomes" id="UP001589646">
    <property type="component" value="Unassembled WGS sequence"/>
</dbReference>
<evidence type="ECO:0000256" key="3">
    <source>
        <dbReference type="ARBA" id="ARBA00022989"/>
    </source>
</evidence>
<dbReference type="RefSeq" id="WP_346121759.1">
    <property type="nucleotide sequence ID" value="NZ_BAAAXC010000012.1"/>
</dbReference>
<evidence type="ECO:0000313" key="6">
    <source>
        <dbReference type="EMBL" id="MFB9533774.1"/>
    </source>
</evidence>
<evidence type="ECO:0000256" key="1">
    <source>
        <dbReference type="ARBA" id="ARBA00004141"/>
    </source>
</evidence>
<comment type="subcellular location">
    <subcellularLocation>
        <location evidence="1">Membrane</location>
        <topology evidence="1">Multi-pass membrane protein</topology>
    </subcellularLocation>
</comment>
<gene>
    <name evidence="6" type="ORF">ACFFRN_44885</name>
</gene>
<reference evidence="6 7" key="1">
    <citation type="submission" date="2024-09" db="EMBL/GenBank/DDBJ databases">
        <authorList>
            <person name="Sun Q."/>
            <person name="Mori K."/>
        </authorList>
    </citation>
    <scope>NUCLEOTIDE SEQUENCE [LARGE SCALE GENOMIC DNA]</scope>
    <source>
        <strain evidence="6 7">JCM 3323</strain>
    </source>
</reference>
<comment type="caution">
    <text evidence="6">The sequence shown here is derived from an EMBL/GenBank/DDBJ whole genome shotgun (WGS) entry which is preliminary data.</text>
</comment>
<name>A0ABV5QFA1_9ACTN</name>
<evidence type="ECO:0000256" key="5">
    <source>
        <dbReference type="SAM" id="Phobius"/>
    </source>
</evidence>
<evidence type="ECO:0000256" key="4">
    <source>
        <dbReference type="ARBA" id="ARBA00023136"/>
    </source>
</evidence>
<keyword evidence="2 5" id="KW-0812">Transmembrane</keyword>
<dbReference type="Pfam" id="PF13564">
    <property type="entry name" value="DoxX_2"/>
    <property type="match status" value="1"/>
</dbReference>
<dbReference type="InterPro" id="IPR032808">
    <property type="entry name" value="DoxX"/>
</dbReference>
<organism evidence="6 7">
    <name type="scientific">Nonomuraea roseola</name>
    <dbReference type="NCBI Taxonomy" id="46179"/>
    <lineage>
        <taxon>Bacteria</taxon>
        <taxon>Bacillati</taxon>
        <taxon>Actinomycetota</taxon>
        <taxon>Actinomycetes</taxon>
        <taxon>Streptosporangiales</taxon>
        <taxon>Streptosporangiaceae</taxon>
        <taxon>Nonomuraea</taxon>
    </lineage>
</organism>
<keyword evidence="3 5" id="KW-1133">Transmembrane helix</keyword>
<dbReference type="EMBL" id="JBHMCE010000021">
    <property type="protein sequence ID" value="MFB9533774.1"/>
    <property type="molecule type" value="Genomic_DNA"/>
</dbReference>
<feature type="transmembrane region" description="Helical" evidence="5">
    <location>
        <begin position="101"/>
        <end position="117"/>
    </location>
</feature>
<accession>A0ABV5QFA1</accession>
<evidence type="ECO:0000313" key="7">
    <source>
        <dbReference type="Proteomes" id="UP001589646"/>
    </source>
</evidence>
<proteinExistence type="predicted"/>
<feature type="transmembrane region" description="Helical" evidence="5">
    <location>
        <begin position="52"/>
        <end position="70"/>
    </location>
</feature>
<sequence>MPTLTVTGRRADHVVRALRILVALAFLMAAGTKFAAQADAVRSFDEIRFGRWFMYVIACVELAGAIGILTPRLAGPAALGLTTLLTGAVVTQLVVFDPVTSLIPLAHLVPVAIVAWARRACSSSVTTA</sequence>
<protein>
    <submittedName>
        <fullName evidence="6">DoxX family protein</fullName>
    </submittedName>
</protein>